<dbReference type="Pfam" id="PF00005">
    <property type="entry name" value="ABC_tran"/>
    <property type="match status" value="1"/>
</dbReference>
<feature type="domain" description="ABC transporter" evidence="11">
    <location>
        <begin position="343"/>
        <end position="577"/>
    </location>
</feature>
<evidence type="ECO:0000256" key="8">
    <source>
        <dbReference type="ARBA" id="ARBA00022989"/>
    </source>
</evidence>
<dbReference type="GO" id="GO:0005886">
    <property type="term" value="C:plasma membrane"/>
    <property type="evidence" value="ECO:0007669"/>
    <property type="project" value="UniProtKB-SubCell"/>
</dbReference>
<reference evidence="13 14" key="1">
    <citation type="journal article" date="2007" name="Int. J. Syst. Evol. Microbiol.">
        <title>Paenibacillus ginsengarvi sp. nov., isolated from soil from ginseng cultivation.</title>
        <authorList>
            <person name="Yoon M.H."/>
            <person name="Ten L.N."/>
            <person name="Im W.T."/>
        </authorList>
    </citation>
    <scope>NUCLEOTIDE SEQUENCE [LARGE SCALE GENOMIC DNA]</scope>
    <source>
        <strain evidence="13 14">KCTC 13059</strain>
    </source>
</reference>
<keyword evidence="6" id="KW-0378">Hydrolase</keyword>
<dbReference type="SUPFAM" id="SSF52540">
    <property type="entry name" value="P-loop containing nucleoside triphosphate hydrolases"/>
    <property type="match status" value="1"/>
</dbReference>
<keyword evidence="7 13" id="KW-0067">ATP-binding</keyword>
<dbReference type="OrthoDB" id="9806127at2"/>
<dbReference type="EMBL" id="RBAH01000043">
    <property type="protein sequence ID" value="RKN64305.1"/>
    <property type="molecule type" value="Genomic_DNA"/>
</dbReference>
<comment type="caution">
    <text evidence="13">The sequence shown here is derived from an EMBL/GenBank/DDBJ whole genome shotgun (WGS) entry which is preliminary data.</text>
</comment>
<keyword evidence="6" id="KW-0788">Thiol protease</keyword>
<evidence type="ECO:0000256" key="2">
    <source>
        <dbReference type="ARBA" id="ARBA00022448"/>
    </source>
</evidence>
<dbReference type="PANTHER" id="PTHR43394:SF1">
    <property type="entry name" value="ATP-BINDING CASSETTE SUB-FAMILY B MEMBER 10, MITOCHONDRIAL"/>
    <property type="match status" value="1"/>
</dbReference>
<feature type="transmembrane region" description="Helical" evidence="10">
    <location>
        <begin position="244"/>
        <end position="271"/>
    </location>
</feature>
<evidence type="ECO:0000256" key="5">
    <source>
        <dbReference type="ARBA" id="ARBA00022741"/>
    </source>
</evidence>
<organism evidence="13 14">
    <name type="scientific">Paenibacillus ginsengarvi</name>
    <dbReference type="NCBI Taxonomy" id="400777"/>
    <lineage>
        <taxon>Bacteria</taxon>
        <taxon>Bacillati</taxon>
        <taxon>Bacillota</taxon>
        <taxon>Bacilli</taxon>
        <taxon>Bacillales</taxon>
        <taxon>Paenibacillaceae</taxon>
        <taxon>Paenibacillus</taxon>
    </lineage>
</organism>
<dbReference type="InterPro" id="IPR003439">
    <property type="entry name" value="ABC_transporter-like_ATP-bd"/>
</dbReference>
<dbReference type="GO" id="GO:0008234">
    <property type="term" value="F:cysteine-type peptidase activity"/>
    <property type="evidence" value="ECO:0007669"/>
    <property type="project" value="UniProtKB-KW"/>
</dbReference>
<evidence type="ECO:0000256" key="10">
    <source>
        <dbReference type="SAM" id="Phobius"/>
    </source>
</evidence>
<dbReference type="PROSITE" id="PS50893">
    <property type="entry name" value="ABC_TRANSPORTER_2"/>
    <property type="match status" value="1"/>
</dbReference>
<dbReference type="PANTHER" id="PTHR43394">
    <property type="entry name" value="ATP-DEPENDENT PERMEASE MDL1, MITOCHONDRIAL"/>
    <property type="match status" value="1"/>
</dbReference>
<dbReference type="AlphaFoldDB" id="A0A3B0AU09"/>
<keyword evidence="4 10" id="KW-0812">Transmembrane</keyword>
<keyword evidence="6" id="KW-0645">Protease</keyword>
<evidence type="ECO:0000259" key="12">
    <source>
        <dbReference type="PROSITE" id="PS50929"/>
    </source>
</evidence>
<evidence type="ECO:0000313" key="14">
    <source>
        <dbReference type="Proteomes" id="UP000282311"/>
    </source>
</evidence>
<dbReference type="Pfam" id="PF00664">
    <property type="entry name" value="ABC_membrane"/>
    <property type="match status" value="1"/>
</dbReference>
<evidence type="ECO:0000256" key="6">
    <source>
        <dbReference type="ARBA" id="ARBA00022807"/>
    </source>
</evidence>
<sequence length="585" mass="64731">MPAFKIPMRQYVGLLSRYLRAQRSSIVWLAVLLIAGLLMQLVNPQLIRYFIDSAQGTDTTRALWIAAALFIGVSLVQQVVTVIATYISENVGWIATNKLRGDVADHCLRLDMTFHKSHTTGSIIERVDGDINALANFFSNFVITLISNLLLVVGILVLLLREGWIVGAAMAVFVVLAIYAIQYIRKFAIPHWGKLRQISAEFYGFLGEHLEGTEDTRANGASGYVMHKFYSLLRKWLPIRIRAFLGWASMWITTLVVFTIGNAIAFALSAYLYKKGAISIGTVYMIFYYTELMAKPIEKIRTQMEDLQKADASIVRIRQLLDTEPAIRDGAAGTPLPEGALSVEFDRVSFAYESGKPTLDTVDFRLEPGQVLGLLGRTGSGKTTLARLLVRFYDPQEGEIRFGGVPIREAKLGDLRRSVGMVTQNIEIFQGTVRDNLTFYDPDVPDERIAAVLAELGLGDWYRSLPAGLDTVLESGGGGLSAGEAQLLAFARVFLTDPGLVIMDEASSRLDPATEQRLEAAVTKLLHGRTCIIIAHRLATVQRADCILILDQGCIAEFGNREELAANPDSRFSRMLEVGMEEELV</sequence>
<evidence type="ECO:0000256" key="7">
    <source>
        <dbReference type="ARBA" id="ARBA00022840"/>
    </source>
</evidence>
<evidence type="ECO:0000313" key="13">
    <source>
        <dbReference type="EMBL" id="RKN64305.1"/>
    </source>
</evidence>
<dbReference type="Gene3D" id="1.20.1560.10">
    <property type="entry name" value="ABC transporter type 1, transmembrane domain"/>
    <property type="match status" value="1"/>
</dbReference>
<feature type="transmembrane region" description="Helical" evidence="10">
    <location>
        <begin position="133"/>
        <end position="158"/>
    </location>
</feature>
<dbReference type="InterPro" id="IPR017871">
    <property type="entry name" value="ABC_transporter-like_CS"/>
</dbReference>
<dbReference type="SMART" id="SM00382">
    <property type="entry name" value="AAA"/>
    <property type="match status" value="1"/>
</dbReference>
<dbReference type="InterPro" id="IPR027417">
    <property type="entry name" value="P-loop_NTPase"/>
</dbReference>
<keyword evidence="3" id="KW-1003">Cell membrane</keyword>
<gene>
    <name evidence="13" type="ORF">D7M11_34000</name>
</gene>
<dbReference type="FunFam" id="3.40.50.300:FF:000299">
    <property type="entry name" value="ABC transporter ATP-binding protein/permease"/>
    <property type="match status" value="1"/>
</dbReference>
<evidence type="ECO:0000259" key="11">
    <source>
        <dbReference type="PROSITE" id="PS50893"/>
    </source>
</evidence>
<dbReference type="SUPFAM" id="SSF90123">
    <property type="entry name" value="ABC transporter transmembrane region"/>
    <property type="match status" value="1"/>
</dbReference>
<dbReference type="GO" id="GO:0016887">
    <property type="term" value="F:ATP hydrolysis activity"/>
    <property type="evidence" value="ECO:0007669"/>
    <property type="project" value="InterPro"/>
</dbReference>
<dbReference type="InterPro" id="IPR039421">
    <property type="entry name" value="Type_1_exporter"/>
</dbReference>
<feature type="transmembrane region" description="Helical" evidence="10">
    <location>
        <begin position="62"/>
        <end position="87"/>
    </location>
</feature>
<dbReference type="Proteomes" id="UP000282311">
    <property type="component" value="Unassembled WGS sequence"/>
</dbReference>
<dbReference type="GO" id="GO:0005524">
    <property type="term" value="F:ATP binding"/>
    <property type="evidence" value="ECO:0007669"/>
    <property type="project" value="UniProtKB-KW"/>
</dbReference>
<comment type="subcellular location">
    <subcellularLocation>
        <location evidence="1">Cell membrane</location>
        <topology evidence="1">Multi-pass membrane protein</topology>
    </subcellularLocation>
</comment>
<dbReference type="InterPro" id="IPR003593">
    <property type="entry name" value="AAA+_ATPase"/>
</dbReference>
<feature type="transmembrane region" description="Helical" evidence="10">
    <location>
        <begin position="164"/>
        <end position="184"/>
    </location>
</feature>
<evidence type="ECO:0000256" key="1">
    <source>
        <dbReference type="ARBA" id="ARBA00004651"/>
    </source>
</evidence>
<keyword evidence="5" id="KW-0547">Nucleotide-binding</keyword>
<dbReference type="GO" id="GO:0015421">
    <property type="term" value="F:ABC-type oligopeptide transporter activity"/>
    <property type="evidence" value="ECO:0007669"/>
    <property type="project" value="TreeGrafter"/>
</dbReference>
<dbReference type="InterPro" id="IPR011527">
    <property type="entry name" value="ABC1_TM_dom"/>
</dbReference>
<accession>A0A3B0AU09</accession>
<feature type="domain" description="ABC transmembrane type-1" evidence="12">
    <location>
        <begin position="27"/>
        <end position="309"/>
    </location>
</feature>
<keyword evidence="2" id="KW-0813">Transport</keyword>
<evidence type="ECO:0000256" key="9">
    <source>
        <dbReference type="ARBA" id="ARBA00023136"/>
    </source>
</evidence>
<dbReference type="CDD" id="cd07346">
    <property type="entry name" value="ABC_6TM_exporters"/>
    <property type="match status" value="1"/>
</dbReference>
<keyword evidence="14" id="KW-1185">Reference proteome</keyword>
<dbReference type="PROSITE" id="PS50929">
    <property type="entry name" value="ABC_TM1F"/>
    <property type="match status" value="1"/>
</dbReference>
<dbReference type="PROSITE" id="PS00211">
    <property type="entry name" value="ABC_TRANSPORTER_1"/>
    <property type="match status" value="1"/>
</dbReference>
<dbReference type="InterPro" id="IPR036640">
    <property type="entry name" value="ABC1_TM_sf"/>
</dbReference>
<dbReference type="RefSeq" id="WP_120751725.1">
    <property type="nucleotide sequence ID" value="NZ_RBAH01000043.1"/>
</dbReference>
<evidence type="ECO:0000256" key="4">
    <source>
        <dbReference type="ARBA" id="ARBA00022692"/>
    </source>
</evidence>
<feature type="transmembrane region" description="Helical" evidence="10">
    <location>
        <begin position="25"/>
        <end position="42"/>
    </location>
</feature>
<dbReference type="Gene3D" id="3.40.50.300">
    <property type="entry name" value="P-loop containing nucleotide triphosphate hydrolases"/>
    <property type="match status" value="1"/>
</dbReference>
<keyword evidence="9 10" id="KW-0472">Membrane</keyword>
<evidence type="ECO:0000256" key="3">
    <source>
        <dbReference type="ARBA" id="ARBA00022475"/>
    </source>
</evidence>
<protein>
    <submittedName>
        <fullName evidence="13">ABC transporter ATP-binding protein</fullName>
    </submittedName>
</protein>
<name>A0A3B0AU09_9BACL</name>
<keyword evidence="8 10" id="KW-1133">Transmembrane helix</keyword>
<proteinExistence type="predicted"/>